<dbReference type="InterPro" id="IPR000719">
    <property type="entry name" value="Prot_kinase_dom"/>
</dbReference>
<keyword evidence="8 13" id="KW-0829">Tyrosine-protein kinase</keyword>
<dbReference type="SMART" id="SM00326">
    <property type="entry name" value="SH3"/>
    <property type="match status" value="1"/>
</dbReference>
<dbReference type="InterPro" id="IPR020635">
    <property type="entry name" value="Tyr_kinase_cat_dom"/>
</dbReference>
<dbReference type="Gene3D" id="1.10.510.10">
    <property type="entry name" value="Transferase(Phosphotransferase) domain 1"/>
    <property type="match status" value="1"/>
</dbReference>
<keyword evidence="6 12" id="KW-0067">ATP-binding</keyword>
<evidence type="ECO:0000259" key="16">
    <source>
        <dbReference type="PROSITE" id="PS50011"/>
    </source>
</evidence>
<keyword evidence="3 13" id="KW-0808">Transferase</keyword>
<dbReference type="SUPFAM" id="SSF50044">
    <property type="entry name" value="SH3-domain"/>
    <property type="match status" value="1"/>
</dbReference>
<dbReference type="PRINTS" id="PR00109">
    <property type="entry name" value="TYRKINASE"/>
</dbReference>
<evidence type="ECO:0000256" key="4">
    <source>
        <dbReference type="ARBA" id="ARBA00022741"/>
    </source>
</evidence>
<dbReference type="InterPro" id="IPR036860">
    <property type="entry name" value="SH2_dom_sf"/>
</dbReference>
<keyword evidence="4 12" id="KW-0547">Nucleotide-binding</keyword>
<evidence type="ECO:0000256" key="12">
    <source>
        <dbReference type="PROSITE-ProRule" id="PRU10141"/>
    </source>
</evidence>
<comment type="caution">
    <text evidence="17">The sequence shown here is derived from an EMBL/GenBank/DDBJ whole genome shotgun (WGS) entry which is preliminary data.</text>
</comment>
<dbReference type="SUPFAM" id="SSF55550">
    <property type="entry name" value="SH2 domain"/>
    <property type="match status" value="1"/>
</dbReference>
<evidence type="ECO:0000256" key="5">
    <source>
        <dbReference type="ARBA" id="ARBA00022777"/>
    </source>
</evidence>
<dbReference type="FunFam" id="3.30.200.20:FF:000053">
    <property type="entry name" value="Tyrosine-protein kinase"/>
    <property type="match status" value="1"/>
</dbReference>
<dbReference type="FunFam" id="2.30.30.40:FF:000234">
    <property type="entry name" value="Tyrosine-protein kinase"/>
    <property type="match status" value="1"/>
</dbReference>
<evidence type="ECO:0000256" key="11">
    <source>
        <dbReference type="PROSITE-ProRule" id="PRU00192"/>
    </source>
</evidence>
<dbReference type="AlphaFoldDB" id="A0A226NK90"/>
<dbReference type="PROSITE" id="PS50001">
    <property type="entry name" value="SH2"/>
    <property type="match status" value="1"/>
</dbReference>
<evidence type="ECO:0000256" key="13">
    <source>
        <dbReference type="RuleBase" id="RU362096"/>
    </source>
</evidence>
<evidence type="ECO:0000256" key="8">
    <source>
        <dbReference type="ARBA" id="ARBA00023137"/>
    </source>
</evidence>
<evidence type="ECO:0000256" key="9">
    <source>
        <dbReference type="ARBA" id="ARBA00051245"/>
    </source>
</evidence>
<dbReference type="PROSITE" id="PS00107">
    <property type="entry name" value="PROTEIN_KINASE_ATP"/>
    <property type="match status" value="1"/>
</dbReference>
<comment type="similarity">
    <text evidence="13">Belongs to the protein kinase superfamily. Tyr protein kinase family.</text>
</comment>
<dbReference type="FunFam" id="1.10.510.10:FF:000399">
    <property type="entry name" value="Tyrosine-protein kinase"/>
    <property type="match status" value="1"/>
</dbReference>
<dbReference type="Gene3D" id="3.30.200.20">
    <property type="entry name" value="Phosphorylase Kinase, domain 1"/>
    <property type="match status" value="1"/>
</dbReference>
<dbReference type="EC" id="2.7.10.2" evidence="13"/>
<name>A0A226NK90_CALSU</name>
<dbReference type="InterPro" id="IPR017441">
    <property type="entry name" value="Protein_kinase_ATP_BS"/>
</dbReference>
<keyword evidence="5 13" id="KW-0418">Kinase</keyword>
<dbReference type="CDD" id="cd11846">
    <property type="entry name" value="SH3_Srms"/>
    <property type="match status" value="1"/>
</dbReference>
<dbReference type="InterPro" id="IPR008266">
    <property type="entry name" value="Tyr_kinase_AS"/>
</dbReference>
<dbReference type="GO" id="GO:0005524">
    <property type="term" value="F:ATP binding"/>
    <property type="evidence" value="ECO:0007669"/>
    <property type="project" value="UniProtKB-UniRule"/>
</dbReference>
<dbReference type="InterPro" id="IPR001245">
    <property type="entry name" value="Ser-Thr/Tyr_kinase_cat_dom"/>
</dbReference>
<keyword evidence="2" id="KW-0597">Phosphoprotein</keyword>
<feature type="domain" description="SH3" evidence="15">
    <location>
        <begin position="51"/>
        <end position="112"/>
    </location>
</feature>
<feature type="binding site" evidence="12">
    <location>
        <position position="258"/>
    </location>
    <ligand>
        <name>ATP</name>
        <dbReference type="ChEBI" id="CHEBI:30616"/>
    </ligand>
</feature>
<feature type="domain" description="SH2" evidence="14">
    <location>
        <begin position="120"/>
        <end position="212"/>
    </location>
</feature>
<dbReference type="SMART" id="SM00252">
    <property type="entry name" value="SH2"/>
    <property type="match status" value="1"/>
</dbReference>
<sequence length="516" mass="58829">MEQFVRKRLTFLTSFWNKLWPRSGPDSCSLGYFGSDSVSLHSEPSCVSFIPKSSLFIALYAFTARSADELSVNAGDKLRVLREEGDYVLARRLLGEPATGYVPAAYVANLSQGTSAHRPWYFSKISRSEAEQLLLSPPNQHGSFLIRDSESSKGEYSLSVRNHTKVSHFRICKSPAGSLYIQRGHPFPDMEELLAFYTENWKVIQSPLLQPCSPTTPPERDGWERPRWEFTLRRKLGEGYFGEVWEGLWRNTVPVAIKIIKADMKAEDFTKEIQNLKRLRHEKLIQLHAVCSLDEPVYIITELMRKGNLHSYLNSASLLLQTSGLGLWQQFVPEEKELAGPEGKSLGTSHLLNIACQVADGMRYLEEKHIVHRDLAARNILVGEELTCKIADFGLARLLKDDIYSTSSSTKIPVKWTAPEAANYRTYSLKSDVWSYGILLYEVFTYGQIPYEGMTNQETIRQITRGYRLPRPSSCPPEIYSIMLECWSGNTEERPTFLALREKLGFIYRRLLNTLS</sequence>
<evidence type="ECO:0000256" key="10">
    <source>
        <dbReference type="PROSITE-ProRule" id="PRU00191"/>
    </source>
</evidence>
<evidence type="ECO:0000313" key="17">
    <source>
        <dbReference type="EMBL" id="OXB67862.1"/>
    </source>
</evidence>
<dbReference type="Pfam" id="PF00017">
    <property type="entry name" value="SH2"/>
    <property type="match status" value="1"/>
</dbReference>
<reference evidence="17 18" key="1">
    <citation type="submission" date="2016-07" db="EMBL/GenBank/DDBJ databases">
        <title>Disparate Historic Effective Population Sizes Predicted by Modern Levels of Genome Diversity for the Scaled Quail (Callipepla squamata) and the Northern Bobwhite (Colinus virginianus): Inferences from First and Second Generation Draft Genome Assemblies for Sympatric New World Quail.</title>
        <authorList>
            <person name="Oldeschulte D.L."/>
            <person name="Halley Y.A."/>
            <person name="Bhattarai E.K."/>
            <person name="Brashear W.A."/>
            <person name="Hill J."/>
            <person name="Metz R.P."/>
            <person name="Johnson C.D."/>
            <person name="Rollins D."/>
            <person name="Peterson M.J."/>
            <person name="Bickhart D.M."/>
            <person name="Decker J.E."/>
            <person name="Seabury C.M."/>
        </authorList>
    </citation>
    <scope>NUCLEOTIDE SEQUENCE [LARGE SCALE GENOMIC DNA]</scope>
    <source>
        <strain evidence="17 18">Texas</strain>
        <tissue evidence="17">Leg muscle</tissue>
    </source>
</reference>
<evidence type="ECO:0000313" key="18">
    <source>
        <dbReference type="Proteomes" id="UP000198323"/>
    </source>
</evidence>
<dbReference type="CDD" id="cd05148">
    <property type="entry name" value="PTKc_Srm_Brk"/>
    <property type="match status" value="1"/>
</dbReference>
<evidence type="ECO:0000256" key="7">
    <source>
        <dbReference type="ARBA" id="ARBA00022999"/>
    </source>
</evidence>
<dbReference type="PROSITE" id="PS00109">
    <property type="entry name" value="PROTEIN_KINASE_TYR"/>
    <property type="match status" value="1"/>
</dbReference>
<dbReference type="EMBL" id="MCFN01000030">
    <property type="protein sequence ID" value="OXB67862.1"/>
    <property type="molecule type" value="Genomic_DNA"/>
</dbReference>
<dbReference type="InterPro" id="IPR036028">
    <property type="entry name" value="SH3-like_dom_sf"/>
</dbReference>
<dbReference type="STRING" id="9009.A0A226NK90"/>
<evidence type="ECO:0000256" key="3">
    <source>
        <dbReference type="ARBA" id="ARBA00022679"/>
    </source>
</evidence>
<evidence type="ECO:0000256" key="1">
    <source>
        <dbReference type="ARBA" id="ARBA00022443"/>
    </source>
</evidence>
<evidence type="ECO:0000256" key="2">
    <source>
        <dbReference type="ARBA" id="ARBA00022553"/>
    </source>
</evidence>
<keyword evidence="1 11" id="KW-0728">SH3 domain</keyword>
<evidence type="ECO:0000256" key="6">
    <source>
        <dbReference type="ARBA" id="ARBA00022840"/>
    </source>
</evidence>
<dbReference type="SMART" id="SM00219">
    <property type="entry name" value="TyrKc"/>
    <property type="match status" value="1"/>
</dbReference>
<keyword evidence="18" id="KW-1185">Reference proteome</keyword>
<comment type="catalytic activity">
    <reaction evidence="9 13">
        <text>L-tyrosyl-[protein] + ATP = O-phospho-L-tyrosyl-[protein] + ADP + H(+)</text>
        <dbReference type="Rhea" id="RHEA:10596"/>
        <dbReference type="Rhea" id="RHEA-COMP:10136"/>
        <dbReference type="Rhea" id="RHEA-COMP:20101"/>
        <dbReference type="ChEBI" id="CHEBI:15378"/>
        <dbReference type="ChEBI" id="CHEBI:30616"/>
        <dbReference type="ChEBI" id="CHEBI:46858"/>
        <dbReference type="ChEBI" id="CHEBI:61978"/>
        <dbReference type="ChEBI" id="CHEBI:456216"/>
        <dbReference type="EC" id="2.7.10.2"/>
    </reaction>
</comment>
<evidence type="ECO:0000259" key="15">
    <source>
        <dbReference type="PROSITE" id="PS50002"/>
    </source>
</evidence>
<protein>
    <recommendedName>
        <fullName evidence="13">Tyrosine-protein kinase</fullName>
        <ecNumber evidence="13">2.7.10.2</ecNumber>
    </recommendedName>
</protein>
<dbReference type="Pfam" id="PF14604">
    <property type="entry name" value="SH3_9"/>
    <property type="match status" value="1"/>
</dbReference>
<dbReference type="OrthoDB" id="28230at2759"/>
<accession>A0A226NK90</accession>
<dbReference type="PANTHER" id="PTHR24418">
    <property type="entry name" value="TYROSINE-PROTEIN KINASE"/>
    <property type="match status" value="1"/>
</dbReference>
<dbReference type="InterPro" id="IPR050198">
    <property type="entry name" value="Non-receptor_tyrosine_kinases"/>
</dbReference>
<dbReference type="PROSITE" id="PS50002">
    <property type="entry name" value="SH3"/>
    <property type="match status" value="1"/>
</dbReference>
<dbReference type="Proteomes" id="UP000198323">
    <property type="component" value="Unassembled WGS sequence"/>
</dbReference>
<proteinExistence type="inferred from homology"/>
<dbReference type="PRINTS" id="PR00452">
    <property type="entry name" value="SH3DOMAIN"/>
</dbReference>
<dbReference type="Pfam" id="PF07714">
    <property type="entry name" value="PK_Tyr_Ser-Thr"/>
    <property type="match status" value="1"/>
</dbReference>
<dbReference type="FunFam" id="3.30.505.10:FF:000078">
    <property type="entry name" value="Tyrosine-protein kinase"/>
    <property type="match status" value="1"/>
</dbReference>
<gene>
    <name evidence="17" type="ORF">ASZ78_005544</name>
</gene>
<dbReference type="PROSITE" id="PS50011">
    <property type="entry name" value="PROTEIN_KINASE_DOM"/>
    <property type="match status" value="1"/>
</dbReference>
<organism evidence="17 18">
    <name type="scientific">Callipepla squamata</name>
    <name type="common">Scaled quail</name>
    <dbReference type="NCBI Taxonomy" id="9009"/>
    <lineage>
        <taxon>Eukaryota</taxon>
        <taxon>Metazoa</taxon>
        <taxon>Chordata</taxon>
        <taxon>Craniata</taxon>
        <taxon>Vertebrata</taxon>
        <taxon>Euteleostomi</taxon>
        <taxon>Archelosauria</taxon>
        <taxon>Archosauria</taxon>
        <taxon>Dinosauria</taxon>
        <taxon>Saurischia</taxon>
        <taxon>Theropoda</taxon>
        <taxon>Coelurosauria</taxon>
        <taxon>Aves</taxon>
        <taxon>Neognathae</taxon>
        <taxon>Galloanserae</taxon>
        <taxon>Galliformes</taxon>
        <taxon>Odontophoridae</taxon>
        <taxon>Callipepla</taxon>
    </lineage>
</organism>
<dbReference type="GO" id="GO:0004715">
    <property type="term" value="F:non-membrane spanning protein tyrosine kinase activity"/>
    <property type="evidence" value="ECO:0007669"/>
    <property type="project" value="UniProtKB-EC"/>
</dbReference>
<dbReference type="InterPro" id="IPR000980">
    <property type="entry name" value="SH2"/>
</dbReference>
<feature type="domain" description="Protein kinase" evidence="16">
    <location>
        <begin position="230"/>
        <end position="507"/>
    </location>
</feature>
<dbReference type="InterPro" id="IPR011009">
    <property type="entry name" value="Kinase-like_dom_sf"/>
</dbReference>
<dbReference type="InterPro" id="IPR001452">
    <property type="entry name" value="SH3_domain"/>
</dbReference>
<dbReference type="Gene3D" id="3.30.505.10">
    <property type="entry name" value="SH2 domain"/>
    <property type="match status" value="1"/>
</dbReference>
<keyword evidence="7 10" id="KW-0727">SH2 domain</keyword>
<evidence type="ECO:0000259" key="14">
    <source>
        <dbReference type="PROSITE" id="PS50001"/>
    </source>
</evidence>
<dbReference type="Gene3D" id="2.30.30.40">
    <property type="entry name" value="SH3 Domains"/>
    <property type="match status" value="1"/>
</dbReference>
<dbReference type="PRINTS" id="PR00401">
    <property type="entry name" value="SH2DOMAIN"/>
</dbReference>
<dbReference type="SUPFAM" id="SSF56112">
    <property type="entry name" value="Protein kinase-like (PK-like)"/>
    <property type="match status" value="1"/>
</dbReference>